<dbReference type="STRING" id="572546.Arcpr_1303"/>
<feature type="binding site" evidence="3">
    <location>
        <position position="169"/>
    </location>
    <ligand>
        <name>Zn(2+)</name>
        <dbReference type="ChEBI" id="CHEBI:29105"/>
    </ligand>
</feature>
<dbReference type="PROSITE" id="PS51901">
    <property type="entry name" value="ACP_MB"/>
    <property type="match status" value="1"/>
</dbReference>
<feature type="binding site" evidence="3">
    <location>
        <position position="169"/>
    </location>
    <ligand>
        <name>Fe cation</name>
        <dbReference type="ChEBI" id="CHEBI:24875"/>
    </ligand>
</feature>
<keyword evidence="3" id="KW-0862">Zinc</keyword>
<dbReference type="PROSITE" id="PS51371">
    <property type="entry name" value="CBS"/>
    <property type="match status" value="2"/>
</dbReference>
<feature type="domain" description="CBS" evidence="4">
    <location>
        <begin position="76"/>
        <end position="134"/>
    </location>
</feature>
<feature type="binding site" evidence="3">
    <location>
        <position position="153"/>
    </location>
    <ligand>
        <name>Fe cation</name>
        <dbReference type="ChEBI" id="CHEBI:24875"/>
    </ligand>
</feature>
<organism evidence="6 7">
    <name type="scientific">Archaeoglobus profundus (strain DSM 5631 / JCM 9629 / NBRC 100127 / Av18)</name>
    <dbReference type="NCBI Taxonomy" id="572546"/>
    <lineage>
        <taxon>Archaea</taxon>
        <taxon>Methanobacteriati</taxon>
        <taxon>Methanobacteriota</taxon>
        <taxon>Archaeoglobi</taxon>
        <taxon>Archaeoglobales</taxon>
        <taxon>Archaeoglobaceae</taxon>
        <taxon>Archaeoglobus</taxon>
    </lineage>
</organism>
<dbReference type="OrthoDB" id="43333at2157"/>
<dbReference type="SMART" id="SM00116">
    <property type="entry name" value="CBS"/>
    <property type="match status" value="2"/>
</dbReference>
<dbReference type="eggNOG" id="arCOG00606">
    <property type="taxonomic scope" value="Archaea"/>
</dbReference>
<dbReference type="GO" id="GO:0046872">
    <property type="term" value="F:metal ion binding"/>
    <property type="evidence" value="ECO:0007669"/>
    <property type="project" value="UniProtKB-KW"/>
</dbReference>
<feature type="domain" description="ACP-type MB" evidence="5">
    <location>
        <begin position="145"/>
        <end position="177"/>
    </location>
</feature>
<evidence type="ECO:0000256" key="1">
    <source>
        <dbReference type="ARBA" id="ARBA00023122"/>
    </source>
</evidence>
<evidence type="ECO:0000313" key="6">
    <source>
        <dbReference type="EMBL" id="ADB58354.1"/>
    </source>
</evidence>
<proteinExistence type="predicted"/>
<dbReference type="PANTHER" id="PTHR43080">
    <property type="entry name" value="CBS DOMAIN-CONTAINING PROTEIN CBSX3, MITOCHONDRIAL"/>
    <property type="match status" value="1"/>
</dbReference>
<evidence type="ECO:0000259" key="4">
    <source>
        <dbReference type="PROSITE" id="PS51371"/>
    </source>
</evidence>
<dbReference type="InterPro" id="IPR046342">
    <property type="entry name" value="CBS_dom_sf"/>
</dbReference>
<evidence type="ECO:0000313" key="7">
    <source>
        <dbReference type="Proteomes" id="UP000001901"/>
    </source>
</evidence>
<dbReference type="PANTHER" id="PTHR43080:SF2">
    <property type="entry name" value="CBS DOMAIN-CONTAINING PROTEIN"/>
    <property type="match status" value="1"/>
</dbReference>
<dbReference type="AlphaFoldDB" id="D2RE10"/>
<evidence type="ECO:0000256" key="2">
    <source>
        <dbReference type="PROSITE-ProRule" id="PRU00703"/>
    </source>
</evidence>
<feature type="domain" description="CBS" evidence="4">
    <location>
        <begin position="11"/>
        <end position="66"/>
    </location>
</feature>
<dbReference type="Proteomes" id="UP000001901">
    <property type="component" value="Chromosome"/>
</dbReference>
<dbReference type="PaxDb" id="572546-Arcpr_1303"/>
<protein>
    <submittedName>
        <fullName evidence="6">Signal transduction protein with CBS domains</fullName>
    </submittedName>
</protein>
<feature type="binding site" evidence="3">
    <location>
        <position position="172"/>
    </location>
    <ligand>
        <name>Zn(2+)</name>
        <dbReference type="ChEBI" id="CHEBI:29105"/>
    </ligand>
</feature>
<keyword evidence="1 2" id="KW-0129">CBS domain</keyword>
<dbReference type="InterPro" id="IPR051257">
    <property type="entry name" value="Diverse_CBS-Domain"/>
</dbReference>
<feature type="binding site" evidence="3">
    <location>
        <position position="150"/>
    </location>
    <ligand>
        <name>Zn(2+)</name>
        <dbReference type="ChEBI" id="CHEBI:29105"/>
    </ligand>
</feature>
<sequence length="177" mass="19897">MQSDIPVKEIMTREVCTARKDDTLLTASKKMIKFGVGSVVVIEDGRPIGIVTEKDILYKVVSKNKLPSKVKLKDIMSTPLITIKPTTSLREAADIMRKRGIRRLPVVDDNGNLIGIVTDNDILSVVIDLGEFAELLKNEYYEVEEMSGKCEKCGRISDRLYDIEGLKVCEDCYEVLR</sequence>
<keyword evidence="3" id="KW-0479">Metal-binding</keyword>
<dbReference type="KEGG" id="apo:Arcpr_1303"/>
<gene>
    <name evidence="6" type="ordered locus">Arcpr_1303</name>
</gene>
<feature type="binding site" evidence="3">
    <location>
        <position position="172"/>
    </location>
    <ligand>
        <name>Fe cation</name>
        <dbReference type="ChEBI" id="CHEBI:24875"/>
    </ligand>
</feature>
<dbReference type="Gene3D" id="3.10.580.10">
    <property type="entry name" value="CBS-domain"/>
    <property type="match status" value="1"/>
</dbReference>
<dbReference type="InterPro" id="IPR044065">
    <property type="entry name" value="ACP_MB"/>
</dbReference>
<dbReference type="SUPFAM" id="SSF54631">
    <property type="entry name" value="CBS-domain pair"/>
    <property type="match status" value="1"/>
</dbReference>
<accession>D2RE10</accession>
<evidence type="ECO:0000256" key="3">
    <source>
        <dbReference type="PROSITE-ProRule" id="PRU01249"/>
    </source>
</evidence>
<name>D2RE10_ARCPA</name>
<dbReference type="Pfam" id="PF00571">
    <property type="entry name" value="CBS"/>
    <property type="match status" value="2"/>
</dbReference>
<dbReference type="InterPro" id="IPR000644">
    <property type="entry name" value="CBS_dom"/>
</dbReference>
<dbReference type="EMBL" id="CP001857">
    <property type="protein sequence ID" value="ADB58354.1"/>
    <property type="molecule type" value="Genomic_DNA"/>
</dbReference>
<dbReference type="CDD" id="cd17775">
    <property type="entry name" value="CBS_pair_bact_arch"/>
    <property type="match status" value="1"/>
</dbReference>
<feature type="binding site" evidence="3">
    <location>
        <position position="150"/>
    </location>
    <ligand>
        <name>Fe cation</name>
        <dbReference type="ChEBI" id="CHEBI:24875"/>
    </ligand>
</feature>
<dbReference type="HOGENOM" id="CLU_040681_7_0_2"/>
<feature type="binding site" evidence="3">
    <location>
        <position position="153"/>
    </location>
    <ligand>
        <name>Zn(2+)</name>
        <dbReference type="ChEBI" id="CHEBI:29105"/>
    </ligand>
</feature>
<reference evidence="6 7" key="1">
    <citation type="journal article" date="2010" name="Stand. Genomic Sci.">
        <title>Complete genome sequence of Archaeoglobus profundus type strain (AV18).</title>
        <authorList>
            <person name="von Jan M."/>
            <person name="Lapidus A."/>
            <person name="Del Rio T.G."/>
            <person name="Copeland A."/>
            <person name="Tice H."/>
            <person name="Cheng J.F."/>
            <person name="Lucas S."/>
            <person name="Chen F."/>
            <person name="Nolan M."/>
            <person name="Goodwin L."/>
            <person name="Han C."/>
            <person name="Pitluck S."/>
            <person name="Liolios K."/>
            <person name="Ivanova N."/>
            <person name="Mavromatis K."/>
            <person name="Ovchinnikova G."/>
            <person name="Chertkov O."/>
            <person name="Pati A."/>
            <person name="Chen A."/>
            <person name="Palaniappan K."/>
            <person name="Land M."/>
            <person name="Hauser L."/>
            <person name="Chang Y.J."/>
            <person name="Jeffries C.D."/>
            <person name="Saunders E."/>
            <person name="Brettin T."/>
            <person name="Detter J.C."/>
            <person name="Chain P."/>
            <person name="Eichinger K."/>
            <person name="Huber H."/>
            <person name="Spring S."/>
            <person name="Rohde M."/>
            <person name="Goker M."/>
            <person name="Wirth R."/>
            <person name="Woyke T."/>
            <person name="Bristow J."/>
            <person name="Eisen J.A."/>
            <person name="Markowitz V."/>
            <person name="Hugenholtz P."/>
            <person name="Kyrpides N.C."/>
            <person name="Klenk H.P."/>
        </authorList>
    </citation>
    <scope>NUCLEOTIDE SEQUENCE [LARGE SCALE GENOMIC DNA]</scope>
    <source>
        <strain evidence="7">DSM 5631 / JCM 9629 / NBRC 100127 / Av18</strain>
    </source>
</reference>
<keyword evidence="7" id="KW-1185">Reference proteome</keyword>
<evidence type="ECO:0000259" key="5">
    <source>
        <dbReference type="PROSITE" id="PS51901"/>
    </source>
</evidence>
<keyword evidence="3" id="KW-0408">Iron</keyword>